<gene>
    <name evidence="2" type="ORF">BCM14_2625</name>
</gene>
<dbReference type="InterPro" id="IPR050266">
    <property type="entry name" value="AB_hydrolase_sf"/>
</dbReference>
<dbReference type="PANTHER" id="PTHR43798:SF33">
    <property type="entry name" value="HYDROLASE, PUTATIVE (AFU_ORTHOLOGUE AFUA_2G14860)-RELATED"/>
    <property type="match status" value="1"/>
</dbReference>
<name>A0A2T0XD57_9BURK</name>
<dbReference type="Proteomes" id="UP000238308">
    <property type="component" value="Unassembled WGS sequence"/>
</dbReference>
<sequence length="273" mass="29726">MLARSFTAMTVILAASGCSNQGPNIPKTNLEHLRQFKMTGEPLKRQISYLQSAQIQGIPVIYVHGTPGSAQAWVNYVERPVERSYSIALDRPGFGQSTPSLAVTSLHEQAAAVLALMPADGLPVILVGHSLGGPVVAQVAAEHPERVRALVLLAASLDPGLEEIHPLQPLGKYWPISALLPDKLRNSNDELMDLKTHLLTLEPMLKNITAPVVIVHGTKDNLVPFENVAFMQAKLSHVKCLKTVVLENQNHFLPWNSEAVVRDAIAWAIEPTC</sequence>
<dbReference type="AlphaFoldDB" id="A0A2T0XD57"/>
<dbReference type="InterPro" id="IPR000073">
    <property type="entry name" value="AB_hydrolase_1"/>
</dbReference>
<feature type="domain" description="AB hydrolase-1" evidence="1">
    <location>
        <begin position="59"/>
        <end position="175"/>
    </location>
</feature>
<reference evidence="2 3" key="1">
    <citation type="submission" date="2018-03" db="EMBL/GenBank/DDBJ databases">
        <title>Genomic Encyclopedia of Type Strains, Phase III (KMG-III): the genomes of soil and plant-associated and newly described type strains.</title>
        <authorList>
            <person name="Whitman W."/>
        </authorList>
    </citation>
    <scope>NUCLEOTIDE SEQUENCE [LARGE SCALE GENOMIC DNA]</scope>
    <source>
        <strain evidence="2 3">MWH-P2sevCIIIb</strain>
    </source>
</reference>
<dbReference type="GO" id="GO:0016020">
    <property type="term" value="C:membrane"/>
    <property type="evidence" value="ECO:0007669"/>
    <property type="project" value="TreeGrafter"/>
</dbReference>
<dbReference type="PRINTS" id="PR00111">
    <property type="entry name" value="ABHYDROLASE"/>
</dbReference>
<dbReference type="PANTHER" id="PTHR43798">
    <property type="entry name" value="MONOACYLGLYCEROL LIPASE"/>
    <property type="match status" value="1"/>
</dbReference>
<dbReference type="PROSITE" id="PS51257">
    <property type="entry name" value="PROKAR_LIPOPROTEIN"/>
    <property type="match status" value="1"/>
</dbReference>
<proteinExistence type="predicted"/>
<dbReference type="SUPFAM" id="SSF53474">
    <property type="entry name" value="alpha/beta-Hydrolases"/>
    <property type="match status" value="1"/>
</dbReference>
<keyword evidence="3" id="KW-1185">Reference proteome</keyword>
<comment type="caution">
    <text evidence="2">The sequence shown here is derived from an EMBL/GenBank/DDBJ whole genome shotgun (WGS) entry which is preliminary data.</text>
</comment>
<dbReference type="Pfam" id="PF00561">
    <property type="entry name" value="Abhydrolase_1"/>
    <property type="match status" value="1"/>
</dbReference>
<dbReference type="Gene3D" id="3.40.50.1820">
    <property type="entry name" value="alpha/beta hydrolase"/>
    <property type="match status" value="1"/>
</dbReference>
<dbReference type="InterPro" id="IPR029058">
    <property type="entry name" value="AB_hydrolase_fold"/>
</dbReference>
<evidence type="ECO:0000313" key="3">
    <source>
        <dbReference type="Proteomes" id="UP000238308"/>
    </source>
</evidence>
<organism evidence="2 3">
    <name type="scientific">Jezberella montanilacus</name>
    <dbReference type="NCBI Taxonomy" id="323426"/>
    <lineage>
        <taxon>Bacteria</taxon>
        <taxon>Pseudomonadati</taxon>
        <taxon>Pseudomonadota</taxon>
        <taxon>Betaproteobacteria</taxon>
        <taxon>Burkholderiales</taxon>
        <taxon>Alcaligenaceae</taxon>
        <taxon>Jezberella</taxon>
    </lineage>
</organism>
<evidence type="ECO:0000259" key="1">
    <source>
        <dbReference type="Pfam" id="PF00561"/>
    </source>
</evidence>
<protein>
    <submittedName>
        <fullName evidence="2">Pimeloyl-ACP methyl ester carboxylesterase</fullName>
    </submittedName>
</protein>
<evidence type="ECO:0000313" key="2">
    <source>
        <dbReference type="EMBL" id="PRY96868.1"/>
    </source>
</evidence>
<dbReference type="EMBL" id="PVTV01000016">
    <property type="protein sequence ID" value="PRY96868.1"/>
    <property type="molecule type" value="Genomic_DNA"/>
</dbReference>
<accession>A0A2T0XD57</accession>